<dbReference type="PANTHER" id="PTHR37162:SF1">
    <property type="entry name" value="BED-TYPE DOMAIN-CONTAINING PROTEIN"/>
    <property type="match status" value="1"/>
</dbReference>
<protein>
    <recommendedName>
        <fullName evidence="1">HAT C-terminal dimerisation domain-containing protein</fullName>
    </recommendedName>
</protein>
<dbReference type="PANTHER" id="PTHR37162">
    <property type="entry name" value="HAT FAMILY DIMERISATION DOMAINCONTAINING PROTEIN-RELATED"/>
    <property type="match status" value="1"/>
</dbReference>
<evidence type="ECO:0000259" key="1">
    <source>
        <dbReference type="Pfam" id="PF05699"/>
    </source>
</evidence>
<dbReference type="Pfam" id="PF05699">
    <property type="entry name" value="Dimer_Tnp_hAT"/>
    <property type="match status" value="1"/>
</dbReference>
<organism evidence="2 3">
    <name type="scientific">Hypothenemus hampei</name>
    <name type="common">Coffee berry borer</name>
    <dbReference type="NCBI Taxonomy" id="57062"/>
    <lineage>
        <taxon>Eukaryota</taxon>
        <taxon>Metazoa</taxon>
        <taxon>Ecdysozoa</taxon>
        <taxon>Arthropoda</taxon>
        <taxon>Hexapoda</taxon>
        <taxon>Insecta</taxon>
        <taxon>Pterygota</taxon>
        <taxon>Neoptera</taxon>
        <taxon>Endopterygota</taxon>
        <taxon>Coleoptera</taxon>
        <taxon>Polyphaga</taxon>
        <taxon>Cucujiformia</taxon>
        <taxon>Curculionidae</taxon>
        <taxon>Scolytinae</taxon>
        <taxon>Hypothenemus</taxon>
    </lineage>
</organism>
<evidence type="ECO:0000313" key="3">
    <source>
        <dbReference type="Proteomes" id="UP001566132"/>
    </source>
</evidence>
<evidence type="ECO:0000313" key="2">
    <source>
        <dbReference type="EMBL" id="KAL1488727.1"/>
    </source>
</evidence>
<sequence length="450" mass="51803">MSVNLCMKGQAGVRGGEYAGISWFNEANFQKWLLKSPTKSDEFAYCKVCKCDIKARKSILKQHEQSLKHNINMNQIDENAIGITYASKNLDLDKDVRIAELKLSAMLATNNLSLKLIDTLTPLLKNVFHDSRIAQNLWCHHEKAKQIVVKRLGDSFLDTLNNLLKKPGCFFSLIMDETTDISMKKQCGITVIYYNENKNKIITDFIDLIELEGGSAIHLYNALKFSIVSYIMLNHTCSRIFLPLSMIYIGTKAKQTLESMNNVNLFEKTQFFNTILNFYIELVNKIKEKFVFDDRIFELLNIVEPTFAQSFKVQTLTHVLEGFPILYQFLDDIEAVNNEWRQFVLLNYKDFDINCADKFWTEVFELRIVHGNTLFPNLKIIINFLMVLPFSNASVERVFSNLKNIKTDKTNLLQTNTIKGILATKKGISTNGGCVKFKPSQEMLMRPIWD</sequence>
<proteinExistence type="predicted"/>
<dbReference type="EMBL" id="JBDJPC010000013">
    <property type="protein sequence ID" value="KAL1488727.1"/>
    <property type="molecule type" value="Genomic_DNA"/>
</dbReference>
<gene>
    <name evidence="2" type="ORF">ABEB36_014526</name>
</gene>
<dbReference type="InterPro" id="IPR008906">
    <property type="entry name" value="HATC_C_dom"/>
</dbReference>
<comment type="caution">
    <text evidence="2">The sequence shown here is derived from an EMBL/GenBank/DDBJ whole genome shotgun (WGS) entry which is preliminary data.</text>
</comment>
<dbReference type="Proteomes" id="UP001566132">
    <property type="component" value="Unassembled WGS sequence"/>
</dbReference>
<keyword evidence="3" id="KW-1185">Reference proteome</keyword>
<accession>A0ABD1E227</accession>
<dbReference type="AlphaFoldDB" id="A0ABD1E227"/>
<name>A0ABD1E227_HYPHA</name>
<reference evidence="2 3" key="1">
    <citation type="submission" date="2024-05" db="EMBL/GenBank/DDBJ databases">
        <title>Genetic variation in Jamaican populations of the coffee berry borer (Hypothenemus hampei).</title>
        <authorList>
            <person name="Errbii M."/>
            <person name="Myrie A."/>
        </authorList>
    </citation>
    <scope>NUCLEOTIDE SEQUENCE [LARGE SCALE GENOMIC DNA]</scope>
    <source>
        <strain evidence="2">JA-Hopewell-2020-01-JO</strain>
        <tissue evidence="2">Whole body</tissue>
    </source>
</reference>
<feature type="domain" description="HAT C-terminal dimerisation" evidence="1">
    <location>
        <begin position="373"/>
        <end position="426"/>
    </location>
</feature>